<dbReference type="GeneID" id="24894172"/>
<dbReference type="AlphaFoldDB" id="A0A0E3SSR6"/>
<keyword evidence="2" id="KW-1185">Reference proteome</keyword>
<evidence type="ECO:0000313" key="1">
    <source>
        <dbReference type="EMBL" id="AKB85663.1"/>
    </source>
</evidence>
<protein>
    <submittedName>
        <fullName evidence="1">Uncharacterized protein</fullName>
    </submittedName>
</protein>
<reference evidence="1 2" key="1">
    <citation type="submission" date="2014-07" db="EMBL/GenBank/DDBJ databases">
        <title>Methanogenic archaea and the global carbon cycle.</title>
        <authorList>
            <person name="Henriksen J.R."/>
            <person name="Luke J."/>
            <person name="Reinhart S."/>
            <person name="Benedict M.N."/>
            <person name="Youngblut N.D."/>
            <person name="Metcalf M.E."/>
            <person name="Whitaker R.J."/>
            <person name="Metcalf W.W."/>
        </authorList>
    </citation>
    <scope>NUCLEOTIDE SEQUENCE [LARGE SCALE GENOMIC DNA]</scope>
    <source>
        <strain evidence="1 2">MM1</strain>
    </source>
</reference>
<sequence>MDMEEKKLMANLTRDERYSEELKRKGVSKNLYDANRNVTCPQCGTTFNLFYSRAKLCTGCPESVNGCEHARCTHCDAEFPLNNFMSGMSSRTMSNYLGSVVKRYQDTFGYSQWE</sequence>
<dbReference type="HOGENOM" id="CLU_177451_0_0_2"/>
<proteinExistence type="predicted"/>
<evidence type="ECO:0000313" key="2">
    <source>
        <dbReference type="Proteomes" id="UP000033048"/>
    </source>
</evidence>
<accession>A0A0E3SSR6</accession>
<dbReference type="Proteomes" id="UP000033048">
    <property type="component" value="Chromosome"/>
</dbReference>
<dbReference type="KEGG" id="mmet:MCMEM_1610"/>
<dbReference type="OrthoDB" id="52645at2157"/>
<dbReference type="RefSeq" id="WP_048205731.1">
    <property type="nucleotide sequence ID" value="NZ_CP009518.1"/>
</dbReference>
<name>A0A0E3SSR6_METMT</name>
<organism evidence="1 2">
    <name type="scientific">Methanococcoides methylutens MM1</name>
    <dbReference type="NCBI Taxonomy" id="1434104"/>
    <lineage>
        <taxon>Archaea</taxon>
        <taxon>Methanobacteriati</taxon>
        <taxon>Methanobacteriota</taxon>
        <taxon>Stenosarchaea group</taxon>
        <taxon>Methanomicrobia</taxon>
        <taxon>Methanosarcinales</taxon>
        <taxon>Methanosarcinaceae</taxon>
        <taxon>Methanococcoides</taxon>
    </lineage>
</organism>
<dbReference type="EMBL" id="CP009518">
    <property type="protein sequence ID" value="AKB85663.1"/>
    <property type="molecule type" value="Genomic_DNA"/>
</dbReference>
<gene>
    <name evidence="1" type="ORF">MCMEM_1610</name>
</gene>